<dbReference type="AlphaFoldDB" id="A0A420H8F7"/>
<dbReference type="GO" id="GO:0000981">
    <property type="term" value="F:DNA-binding transcription factor activity, RNA polymerase II-specific"/>
    <property type="evidence" value="ECO:0007669"/>
    <property type="project" value="TreeGrafter"/>
</dbReference>
<evidence type="ECO:0000256" key="4">
    <source>
        <dbReference type="ARBA" id="ARBA00023242"/>
    </source>
</evidence>
<reference evidence="9 10" key="1">
    <citation type="journal article" date="2018" name="BMC Genomics">
        <title>Comparative genome analyses reveal sequence features reflecting distinct modes of host-adaptation between dicot and monocot powdery mildew.</title>
        <authorList>
            <person name="Wu Y."/>
            <person name="Ma X."/>
            <person name="Pan Z."/>
            <person name="Kale S.D."/>
            <person name="Song Y."/>
            <person name="King H."/>
            <person name="Zhang Q."/>
            <person name="Presley C."/>
            <person name="Deng X."/>
            <person name="Wei C.I."/>
            <person name="Xiao S."/>
        </authorList>
    </citation>
    <scope>NUCLEOTIDE SEQUENCE [LARGE SCALE GENOMIC DNA]</scope>
    <source>
        <strain evidence="9">UMSG3</strain>
    </source>
</reference>
<dbReference type="GO" id="GO:0000977">
    <property type="term" value="F:RNA polymerase II transcription regulatory region sequence-specific DNA binding"/>
    <property type="evidence" value="ECO:0007669"/>
    <property type="project" value="TreeGrafter"/>
</dbReference>
<dbReference type="PANTHER" id="PTHR24208:SF166">
    <property type="entry name" value="LIM HOMEOBOX TRANSCRIPTION FACTOR 1 ALPHA, ISOFORM B"/>
    <property type="match status" value="1"/>
</dbReference>
<evidence type="ECO:0000313" key="10">
    <source>
        <dbReference type="Proteomes" id="UP000283383"/>
    </source>
</evidence>
<evidence type="ECO:0000313" key="9">
    <source>
        <dbReference type="EMBL" id="RKF53700.1"/>
    </source>
</evidence>
<comment type="caution">
    <text evidence="9">The sequence shown here is derived from an EMBL/GenBank/DDBJ whole genome shotgun (WGS) entry which is preliminary data.</text>
</comment>
<dbReference type="GO" id="GO:0005634">
    <property type="term" value="C:nucleus"/>
    <property type="evidence" value="ECO:0007669"/>
    <property type="project" value="UniProtKB-SubCell"/>
</dbReference>
<dbReference type="STRING" id="62708.A0A420H8F7"/>
<dbReference type="PANTHER" id="PTHR24208">
    <property type="entry name" value="LIM/HOMEOBOX PROTEIN LHX"/>
    <property type="match status" value="1"/>
</dbReference>
<proteinExistence type="predicted"/>
<organism evidence="9 10">
    <name type="scientific">Golovinomyces cichoracearum</name>
    <dbReference type="NCBI Taxonomy" id="62708"/>
    <lineage>
        <taxon>Eukaryota</taxon>
        <taxon>Fungi</taxon>
        <taxon>Dikarya</taxon>
        <taxon>Ascomycota</taxon>
        <taxon>Pezizomycotina</taxon>
        <taxon>Leotiomycetes</taxon>
        <taxon>Erysiphales</taxon>
        <taxon>Erysiphaceae</taxon>
        <taxon>Golovinomyces</taxon>
    </lineage>
</organism>
<evidence type="ECO:0000256" key="2">
    <source>
        <dbReference type="ARBA" id="ARBA00023125"/>
    </source>
</evidence>
<dbReference type="InterPro" id="IPR050453">
    <property type="entry name" value="LIM_Homeobox_TF"/>
</dbReference>
<dbReference type="Pfam" id="PF00046">
    <property type="entry name" value="Homeodomain"/>
    <property type="match status" value="1"/>
</dbReference>
<evidence type="ECO:0000256" key="3">
    <source>
        <dbReference type="ARBA" id="ARBA00023155"/>
    </source>
</evidence>
<dbReference type="InterPro" id="IPR001356">
    <property type="entry name" value="HD"/>
</dbReference>
<protein>
    <submittedName>
        <fullName evidence="9">Putative homeobox domain-containing protein</fullName>
    </submittedName>
</protein>
<dbReference type="SUPFAM" id="SSF46689">
    <property type="entry name" value="Homeodomain-like"/>
    <property type="match status" value="1"/>
</dbReference>
<gene>
    <name evidence="9" type="ORF">GcM3_216006</name>
</gene>
<dbReference type="InterPro" id="IPR009057">
    <property type="entry name" value="Homeodomain-like_sf"/>
</dbReference>
<evidence type="ECO:0000256" key="5">
    <source>
        <dbReference type="PROSITE-ProRule" id="PRU00108"/>
    </source>
</evidence>
<sequence>MLVARPCDFGRNPWSSRKLEALHKTKSSRMPNPDTLSAQADCREQYSSFHLLDEQNSDSPNPAQKNLVDGSFTMLDQDRSRNTQAQQNSLKKFNLRDRLESQGDGLQWSSEDNTSSIMSLNLNRALITSDSANMSLVSIGFSPLNSKSCGSTLSMHEVTGGNRNESGVRDQDEEPEDDEDMDAGSEEGAQTKTDAERRADRRKMKRFRLTHQQTRFLMSEFSKQAHPDAAHRERLSREIPGLSPRQVQVWFQNRRAKIKRLTADDRDRMIKMRAVPENFDSRKALNSPYGAVQGVLSPKKSSVNFGLSYSENLMRPLIMDPINSTHEVHVSPKTNNPAFSNSGFNSNTSLCSPDNISPSTSLNSPNQYYGTHIPSPMSTLSRGTSSFNIKSNILTPSQSCHSRNIIRPQQTSQFREDVSKLRPESLQSSLMLNISYDHSEQRSPQLSGQQLSIDQHEFSTRELNSHQYDTYTFSEKSNIGSSPTNIFPTSQGTGSFFEPNNLLSLSRIRAASANIFPNGLDLRNQFQGSNPTPLTTPASNSFGSSFSVGFISAPQTAFRSSSQDFIDSNSPKLRNLSTTQSDRDLIGAGESDNQ</sequence>
<evidence type="ECO:0000259" key="8">
    <source>
        <dbReference type="PROSITE" id="PS50071"/>
    </source>
</evidence>
<dbReference type="EMBL" id="MCBQ01021652">
    <property type="protein sequence ID" value="RKF53700.1"/>
    <property type="molecule type" value="Genomic_DNA"/>
</dbReference>
<evidence type="ECO:0000256" key="1">
    <source>
        <dbReference type="ARBA" id="ARBA00004123"/>
    </source>
</evidence>
<dbReference type="Proteomes" id="UP000283383">
    <property type="component" value="Unassembled WGS sequence"/>
</dbReference>
<keyword evidence="4 5" id="KW-0539">Nucleus</keyword>
<evidence type="ECO:0000256" key="7">
    <source>
        <dbReference type="SAM" id="MobiDB-lite"/>
    </source>
</evidence>
<feature type="compositionally biased region" description="Polar residues" evidence="7">
    <location>
        <begin position="561"/>
        <end position="580"/>
    </location>
</feature>
<feature type="region of interest" description="Disordered" evidence="7">
    <location>
        <begin position="561"/>
        <end position="594"/>
    </location>
</feature>
<feature type="DNA-binding region" description="Homeobox" evidence="5">
    <location>
        <begin position="202"/>
        <end position="262"/>
    </location>
</feature>
<feature type="compositionally biased region" description="Acidic residues" evidence="7">
    <location>
        <begin position="171"/>
        <end position="185"/>
    </location>
</feature>
<dbReference type="CDD" id="cd00086">
    <property type="entry name" value="homeodomain"/>
    <property type="match status" value="1"/>
</dbReference>
<feature type="region of interest" description="Disordered" evidence="7">
    <location>
        <begin position="152"/>
        <end position="204"/>
    </location>
</feature>
<name>A0A420H8F7_9PEZI</name>
<keyword evidence="2 5" id="KW-0238">DNA-binding</keyword>
<keyword evidence="3 5" id="KW-0371">Homeobox</keyword>
<keyword evidence="10" id="KW-1185">Reference proteome</keyword>
<dbReference type="Gene3D" id="1.10.10.60">
    <property type="entry name" value="Homeodomain-like"/>
    <property type="match status" value="1"/>
</dbReference>
<accession>A0A420H8F7</accession>
<feature type="domain" description="Homeobox" evidence="8">
    <location>
        <begin position="200"/>
        <end position="261"/>
    </location>
</feature>
<dbReference type="SMART" id="SM00389">
    <property type="entry name" value="HOX"/>
    <property type="match status" value="1"/>
</dbReference>
<evidence type="ECO:0000256" key="6">
    <source>
        <dbReference type="RuleBase" id="RU000682"/>
    </source>
</evidence>
<comment type="subcellular location">
    <subcellularLocation>
        <location evidence="1 5 6">Nucleus</location>
    </subcellularLocation>
</comment>
<dbReference type="PROSITE" id="PS50071">
    <property type="entry name" value="HOMEOBOX_2"/>
    <property type="match status" value="1"/>
</dbReference>